<gene>
    <name evidence="1" type="ORF">A5707_06800</name>
</gene>
<reference evidence="2" key="1">
    <citation type="submission" date="2016-06" db="EMBL/GenBank/DDBJ databases">
        <authorList>
            <person name="Sutton G."/>
            <person name="Brinkac L."/>
            <person name="Sanka R."/>
            <person name="Adams M."/>
            <person name="Lau E."/>
            <person name="Sam S."/>
            <person name="Sreng N."/>
            <person name="Him V."/>
            <person name="Kerleguer A."/>
            <person name="Cheng S."/>
        </authorList>
    </citation>
    <scope>NUCLEOTIDE SEQUENCE [LARGE SCALE GENOMIC DNA]</scope>
    <source>
        <strain evidence="2">E861</strain>
    </source>
</reference>
<dbReference type="EMBL" id="LZKJ01000169">
    <property type="protein sequence ID" value="OBI41921.1"/>
    <property type="molecule type" value="Genomic_DNA"/>
</dbReference>
<organism evidence="1 2">
    <name type="scientific">Mycobacterium kyorinense</name>
    <dbReference type="NCBI Taxonomy" id="487514"/>
    <lineage>
        <taxon>Bacteria</taxon>
        <taxon>Bacillati</taxon>
        <taxon>Actinomycetota</taxon>
        <taxon>Actinomycetes</taxon>
        <taxon>Mycobacteriales</taxon>
        <taxon>Mycobacteriaceae</taxon>
        <taxon>Mycobacterium</taxon>
    </lineage>
</organism>
<dbReference type="Proteomes" id="UP000093592">
    <property type="component" value="Unassembled WGS sequence"/>
</dbReference>
<proteinExistence type="predicted"/>
<evidence type="ECO:0000313" key="2">
    <source>
        <dbReference type="Proteomes" id="UP000093592"/>
    </source>
</evidence>
<dbReference type="OrthoDB" id="4716951at2"/>
<protein>
    <submittedName>
        <fullName evidence="1">Uncharacterized protein</fullName>
    </submittedName>
</protein>
<comment type="caution">
    <text evidence="1">The sequence shown here is derived from an EMBL/GenBank/DDBJ whole genome shotgun (WGS) entry which is preliminary data.</text>
</comment>
<sequence>MDAADMISGAGGLICDSVRTGLYVDVYLQTVGDEMALQILGVCAQTLPAEFDFGADWPDAIVVTAALQAQHQGVRNLVMDAARARRSELALWGGTRPTNFEASTEIEHRLSTAAQAFKRHAMKAVGAASEMTFTESFHVGKNRTAGPVSPLLAR</sequence>
<dbReference type="AlphaFoldDB" id="A0A1A2YYB6"/>
<dbReference type="RefSeq" id="WP_065015908.1">
    <property type="nucleotide sequence ID" value="NZ_LZKJ01000169.1"/>
</dbReference>
<evidence type="ECO:0000313" key="1">
    <source>
        <dbReference type="EMBL" id="OBI41921.1"/>
    </source>
</evidence>
<name>A0A1A2YYB6_9MYCO</name>
<accession>A0A1A2YYB6</accession>